<feature type="compositionally biased region" description="Polar residues" evidence="7">
    <location>
        <begin position="12"/>
        <end position="22"/>
    </location>
</feature>
<reference evidence="9" key="1">
    <citation type="journal article" date="2006" name="Science">
        <title>Ancient noncoding elements conserved in the human genome.</title>
        <authorList>
            <person name="Venkatesh B."/>
            <person name="Kirkness E.F."/>
            <person name="Loh Y.H."/>
            <person name="Halpern A.L."/>
            <person name="Lee A.P."/>
            <person name="Johnson J."/>
            <person name="Dandona N."/>
            <person name="Viswanathan L.D."/>
            <person name="Tay A."/>
            <person name="Venter J.C."/>
            <person name="Strausberg R.L."/>
            <person name="Brenner S."/>
        </authorList>
    </citation>
    <scope>NUCLEOTIDE SEQUENCE [LARGE SCALE GENOMIC DNA]</scope>
</reference>
<evidence type="ECO:0000256" key="3">
    <source>
        <dbReference type="ARBA" id="ARBA00022692"/>
    </source>
</evidence>
<dbReference type="GeneTree" id="ENSGT00940000165269"/>
<evidence type="ECO:0000256" key="6">
    <source>
        <dbReference type="PIRSR" id="PIRSR600175-1"/>
    </source>
</evidence>
<keyword evidence="3" id="KW-0812">Transmembrane</keyword>
<feature type="binding site" evidence="6">
    <location>
        <position position="83"/>
    </location>
    <ligand>
        <name>Na(+)</name>
        <dbReference type="ChEBI" id="CHEBI:29101"/>
        <label>1</label>
    </ligand>
</feature>
<evidence type="ECO:0000256" key="2">
    <source>
        <dbReference type="ARBA" id="ARBA00022448"/>
    </source>
</evidence>
<keyword evidence="6" id="KW-0915">Sodium</keyword>
<dbReference type="GO" id="GO:0089718">
    <property type="term" value="P:amino acid import across plasma membrane"/>
    <property type="evidence" value="ECO:0007669"/>
    <property type="project" value="TreeGrafter"/>
</dbReference>
<evidence type="ECO:0000313" key="8">
    <source>
        <dbReference type="Ensembl" id="ENSCMIP00000002238.1"/>
    </source>
</evidence>
<feature type="binding site" evidence="6">
    <location>
        <position position="80"/>
    </location>
    <ligand>
        <name>Na(+)</name>
        <dbReference type="ChEBI" id="CHEBI:29101"/>
        <label>1</label>
    </ligand>
</feature>
<dbReference type="GO" id="GO:0005886">
    <property type="term" value="C:plasma membrane"/>
    <property type="evidence" value="ECO:0007669"/>
    <property type="project" value="TreeGrafter"/>
</dbReference>
<comment type="subcellular location">
    <subcellularLocation>
        <location evidence="1">Membrane</location>
        <topology evidence="1">Multi-pass membrane protein</topology>
    </subcellularLocation>
</comment>
<accession>A0A4W3GFT4</accession>
<protein>
    <submittedName>
        <fullName evidence="8">Uncharacterized protein</fullName>
    </submittedName>
</protein>
<dbReference type="PROSITE" id="PS50267">
    <property type="entry name" value="NA_NEUROTRAN_SYMP_3"/>
    <property type="match status" value="1"/>
</dbReference>
<dbReference type="SUPFAM" id="SSF161070">
    <property type="entry name" value="SNF-like"/>
    <property type="match status" value="1"/>
</dbReference>
<keyword evidence="9" id="KW-1185">Reference proteome</keyword>
<evidence type="ECO:0000256" key="4">
    <source>
        <dbReference type="ARBA" id="ARBA00022989"/>
    </source>
</evidence>
<dbReference type="Proteomes" id="UP000314986">
    <property type="component" value="Unassembled WGS sequence"/>
</dbReference>
<dbReference type="GO" id="GO:0046872">
    <property type="term" value="F:metal ion binding"/>
    <property type="evidence" value="ECO:0007669"/>
    <property type="project" value="UniProtKB-KW"/>
</dbReference>
<feature type="binding site" evidence="6">
    <location>
        <position position="87"/>
    </location>
    <ligand>
        <name>Na(+)</name>
        <dbReference type="ChEBI" id="CHEBI:29101"/>
        <label>1</label>
    </ligand>
</feature>
<name>A0A4W3GFT4_CALMI</name>
<evidence type="ECO:0000256" key="1">
    <source>
        <dbReference type="ARBA" id="ARBA00004141"/>
    </source>
</evidence>
<feature type="compositionally biased region" description="Polar residues" evidence="7">
    <location>
        <begin position="29"/>
        <end position="64"/>
    </location>
</feature>
<sequence>MRLVPEKWATQLKKTVSNQETKTPGARQTAVNSVTSGSHASHPETSQSANPSGTSAAPSESLPSRGSWGGKYEFLLSCIGYCVGLGNVWRFPYLCYRNGGGRK</sequence>
<feature type="region of interest" description="Disordered" evidence="7">
    <location>
        <begin position="9"/>
        <end position="65"/>
    </location>
</feature>
<dbReference type="PANTHER" id="PTHR11616:SF318">
    <property type="entry name" value="TRANSPORTER"/>
    <property type="match status" value="1"/>
</dbReference>
<reference evidence="8" key="5">
    <citation type="submission" date="2025-09" db="UniProtKB">
        <authorList>
            <consortium name="Ensembl"/>
        </authorList>
    </citation>
    <scope>IDENTIFICATION</scope>
</reference>
<evidence type="ECO:0000313" key="9">
    <source>
        <dbReference type="Proteomes" id="UP000314986"/>
    </source>
</evidence>
<reference evidence="9" key="3">
    <citation type="journal article" date="2014" name="Nature">
        <title>Elephant shark genome provides unique insights into gnathostome evolution.</title>
        <authorList>
            <consortium name="International Elephant Shark Genome Sequencing Consortium"/>
            <person name="Venkatesh B."/>
            <person name="Lee A.P."/>
            <person name="Ravi V."/>
            <person name="Maurya A.K."/>
            <person name="Lian M.M."/>
            <person name="Swann J.B."/>
            <person name="Ohta Y."/>
            <person name="Flajnik M.F."/>
            <person name="Sutoh Y."/>
            <person name="Kasahara M."/>
            <person name="Hoon S."/>
            <person name="Gangu V."/>
            <person name="Roy S.W."/>
            <person name="Irimia M."/>
            <person name="Korzh V."/>
            <person name="Kondrychyn I."/>
            <person name="Lim Z.W."/>
            <person name="Tay B.H."/>
            <person name="Tohari S."/>
            <person name="Kong K.W."/>
            <person name="Ho S."/>
            <person name="Lorente-Galdos B."/>
            <person name="Quilez J."/>
            <person name="Marques-Bonet T."/>
            <person name="Raney B.J."/>
            <person name="Ingham P.W."/>
            <person name="Tay A."/>
            <person name="Hillier L.W."/>
            <person name="Minx P."/>
            <person name="Boehm T."/>
            <person name="Wilson R.K."/>
            <person name="Brenner S."/>
            <person name="Warren W.C."/>
        </authorList>
    </citation>
    <scope>NUCLEOTIDE SEQUENCE [LARGE SCALE GENOMIC DNA]</scope>
</reference>
<dbReference type="Ensembl" id="ENSCMIT00000002320.1">
    <property type="protein sequence ID" value="ENSCMIP00000002238.1"/>
    <property type="gene ID" value="ENSCMIG00000001346.1"/>
</dbReference>
<evidence type="ECO:0000256" key="7">
    <source>
        <dbReference type="SAM" id="MobiDB-lite"/>
    </source>
</evidence>
<dbReference type="AlphaFoldDB" id="A0A4W3GFT4"/>
<dbReference type="InterPro" id="IPR000175">
    <property type="entry name" value="Na/ntran_symport"/>
</dbReference>
<keyword evidence="4" id="KW-1133">Transmembrane helix</keyword>
<keyword evidence="2" id="KW-0813">Transport</keyword>
<keyword evidence="5" id="KW-0472">Membrane</keyword>
<dbReference type="PANTHER" id="PTHR11616">
    <property type="entry name" value="SODIUM/CHLORIDE DEPENDENT TRANSPORTER"/>
    <property type="match status" value="1"/>
</dbReference>
<dbReference type="GO" id="GO:0005283">
    <property type="term" value="F:amino acid:sodium symporter activity"/>
    <property type="evidence" value="ECO:0007669"/>
    <property type="project" value="TreeGrafter"/>
</dbReference>
<reference evidence="9" key="2">
    <citation type="journal article" date="2007" name="PLoS Biol.">
        <title>Survey sequencing and comparative analysis of the elephant shark (Callorhinchus milii) genome.</title>
        <authorList>
            <person name="Venkatesh B."/>
            <person name="Kirkness E.F."/>
            <person name="Loh Y.H."/>
            <person name="Halpern A.L."/>
            <person name="Lee A.P."/>
            <person name="Johnson J."/>
            <person name="Dandona N."/>
            <person name="Viswanathan L.D."/>
            <person name="Tay A."/>
            <person name="Venter J.C."/>
            <person name="Strausberg R.L."/>
            <person name="Brenner S."/>
        </authorList>
    </citation>
    <scope>NUCLEOTIDE SEQUENCE [LARGE SCALE GENOMIC DNA]</scope>
</reference>
<keyword evidence="6" id="KW-0479">Metal-binding</keyword>
<evidence type="ECO:0000256" key="5">
    <source>
        <dbReference type="ARBA" id="ARBA00023136"/>
    </source>
</evidence>
<dbReference type="Pfam" id="PF00209">
    <property type="entry name" value="SNF"/>
    <property type="match status" value="1"/>
</dbReference>
<reference evidence="8" key="4">
    <citation type="submission" date="2025-08" db="UniProtKB">
        <authorList>
            <consortium name="Ensembl"/>
        </authorList>
    </citation>
    <scope>IDENTIFICATION</scope>
</reference>
<dbReference type="InterPro" id="IPR037272">
    <property type="entry name" value="SNS_sf"/>
</dbReference>
<organism evidence="8 9">
    <name type="scientific">Callorhinchus milii</name>
    <name type="common">Ghost shark</name>
    <dbReference type="NCBI Taxonomy" id="7868"/>
    <lineage>
        <taxon>Eukaryota</taxon>
        <taxon>Metazoa</taxon>
        <taxon>Chordata</taxon>
        <taxon>Craniata</taxon>
        <taxon>Vertebrata</taxon>
        <taxon>Chondrichthyes</taxon>
        <taxon>Holocephali</taxon>
        <taxon>Chimaeriformes</taxon>
        <taxon>Callorhinchidae</taxon>
        <taxon>Callorhinchus</taxon>
    </lineage>
</organism>
<proteinExistence type="predicted"/>